<feature type="coiled-coil region" evidence="1">
    <location>
        <begin position="249"/>
        <end position="276"/>
    </location>
</feature>
<sequence>MSGENCETNAAAVLDMSEGQTVERDPRGANPQRHGILSEHIPPSEREAYAGHVEQIRESTGAKTYLEQRLADRAALALWRLDRVAAYEAAQVREAQRGARAAIAEGEGYRGTGNVKRARARLAEVVDTSPHVLAVAPLLPERKAAQHDRAAAHLSRWASGGSAEGLGEDDAAHLGAALAGELLDADPPARAADMVRAMLGRPARRGEAASVEGHKWTYEPGEVPGLLAFYRQFWGDEAGEMLGESAQFEREQAQKIREAQREARSAEADALALAALPSDSEAQKITRYEAHLERVLYRALHDLEAARREREGRDTPGPLRGVLDAQNPSE</sequence>
<proteinExistence type="predicted"/>
<organism evidence="3">
    <name type="scientific">Deinococcus sp. VB142</name>
    <dbReference type="NCBI Taxonomy" id="3112952"/>
    <lineage>
        <taxon>Bacteria</taxon>
        <taxon>Thermotogati</taxon>
        <taxon>Deinococcota</taxon>
        <taxon>Deinococci</taxon>
        <taxon>Deinococcales</taxon>
        <taxon>Deinococcaceae</taxon>
        <taxon>Deinococcus</taxon>
    </lineage>
</organism>
<feature type="region of interest" description="Disordered" evidence="2">
    <location>
        <begin position="1"/>
        <end position="37"/>
    </location>
</feature>
<gene>
    <name evidence="3" type="ORF">WDJ50_10960</name>
</gene>
<accession>A0AAU6Q0R4</accession>
<dbReference type="RefSeq" id="WP_339095028.1">
    <property type="nucleotide sequence ID" value="NZ_CP149782.1"/>
</dbReference>
<evidence type="ECO:0000256" key="2">
    <source>
        <dbReference type="SAM" id="MobiDB-lite"/>
    </source>
</evidence>
<evidence type="ECO:0000313" key="3">
    <source>
        <dbReference type="EMBL" id="WYF43927.1"/>
    </source>
</evidence>
<protein>
    <submittedName>
        <fullName evidence="3">Uncharacterized protein</fullName>
    </submittedName>
</protein>
<feature type="compositionally biased region" description="Basic and acidic residues" evidence="2">
    <location>
        <begin position="305"/>
        <end position="314"/>
    </location>
</feature>
<dbReference type="AlphaFoldDB" id="A0AAU6Q0R4"/>
<evidence type="ECO:0000256" key="1">
    <source>
        <dbReference type="SAM" id="Coils"/>
    </source>
</evidence>
<keyword evidence="1" id="KW-0175">Coiled coil</keyword>
<name>A0AAU6Q0R4_9DEIO</name>
<dbReference type="EMBL" id="CP149782">
    <property type="protein sequence ID" value="WYF43927.1"/>
    <property type="molecule type" value="Genomic_DNA"/>
</dbReference>
<reference evidence="3" key="1">
    <citation type="submission" date="2024-03" db="EMBL/GenBank/DDBJ databases">
        <title>Deinococcus weizhi sp. nov., isolated from human skin.</title>
        <authorList>
            <person name="Wei Z."/>
            <person name="Tian F."/>
            <person name="Yang C."/>
            <person name="Xin L.T."/>
            <person name="Wen Z.J."/>
            <person name="Lan K.C."/>
            <person name="Yu L."/>
            <person name="Zhe W."/>
            <person name="Dan F.D."/>
            <person name="Jun W."/>
            <person name="Rui Z."/>
            <person name="Yong X.J."/>
            <person name="Ting Y."/>
            <person name="Wei X."/>
            <person name="Xu Z.G."/>
            <person name="Xin Z."/>
            <person name="Dong F.G."/>
            <person name="Ni X.M."/>
            <person name="Zheng M.G."/>
            <person name="Chun Y."/>
            <person name="Qian W.X."/>
        </authorList>
    </citation>
    <scope>NUCLEOTIDE SEQUENCE</scope>
    <source>
        <strain evidence="3">VB142</strain>
    </source>
</reference>
<feature type="region of interest" description="Disordered" evidence="2">
    <location>
        <begin position="305"/>
        <end position="330"/>
    </location>
</feature>